<feature type="signal peptide" evidence="2">
    <location>
        <begin position="1"/>
        <end position="19"/>
    </location>
</feature>
<feature type="region of interest" description="Disordered" evidence="1">
    <location>
        <begin position="158"/>
        <end position="325"/>
    </location>
</feature>
<dbReference type="GeneID" id="81382039"/>
<sequence>MRHSFSTLLLAVGADLVLASHNHHRHLHGKLKPHLEVAPRDINHSYADTKIETRTLTTTVFEDCIPTNTRYVTTTVFEDYPEPTSTSKSIAFQGLPQSTIPDSSPIENVLEPATATIKESTTSKTAASQELPISASPAPSAVENPPAPVTTITQAATPKPAEAEEPLHSQQPTTSETSTYPAPPRPQDGHIEHSSSQTETQEQTTTIHMTKTIMDTETITPTIHTIEEPSSTDNSRPSPSETSIEERPDPKPSNTEAAQGNNVLPTLPSLPSILPGNPTEIIPHLPVPGLDEALHPEKPPAPSNLEWTDTPADNNFATEKFGGHSKPAGTRISYHGNVGVPWGSNIIAVSPTEAHRYKYVAQFSGANTEPWTVVIWNKIGPDGKMDGWYGHSALTFVLAPGETKYVAFDEDSVGAWGAAPGTHGLPTDNWGGYTSTWGEFSFGDVENNGWSGWDVSAIQAQIAKQKVQGMQICMANGKGCSTITPDAKKVIDAYTESKKHHDGIGGAAAPGPVRLVVKLDYKE</sequence>
<dbReference type="PANTHER" id="PTHR42039:SF2">
    <property type="entry name" value="ALLERGEN ASP F4 (AFU_ORTHOLOGUE AFUA_2G03830)-RELATED"/>
    <property type="match status" value="1"/>
</dbReference>
<feature type="compositionally biased region" description="Low complexity" evidence="1">
    <location>
        <begin position="194"/>
        <end position="224"/>
    </location>
</feature>
<proteinExistence type="predicted"/>
<evidence type="ECO:0000256" key="1">
    <source>
        <dbReference type="SAM" id="MobiDB-lite"/>
    </source>
</evidence>
<organism evidence="3 4">
    <name type="scientific">Penicillium citrinum</name>
    <dbReference type="NCBI Taxonomy" id="5077"/>
    <lineage>
        <taxon>Eukaryota</taxon>
        <taxon>Fungi</taxon>
        <taxon>Dikarya</taxon>
        <taxon>Ascomycota</taxon>
        <taxon>Pezizomycotina</taxon>
        <taxon>Eurotiomycetes</taxon>
        <taxon>Eurotiomycetidae</taxon>
        <taxon>Eurotiales</taxon>
        <taxon>Aspergillaceae</taxon>
        <taxon>Penicillium</taxon>
    </lineage>
</organism>
<evidence type="ECO:0000256" key="2">
    <source>
        <dbReference type="SAM" id="SignalP"/>
    </source>
</evidence>
<feature type="chain" id="PRO_5040872546" description="Allergen Asp f 4" evidence="2">
    <location>
        <begin position="20"/>
        <end position="523"/>
    </location>
</feature>
<gene>
    <name evidence="3" type="ORF">N7469_003952</name>
</gene>
<dbReference type="Proteomes" id="UP001147733">
    <property type="component" value="Unassembled WGS sequence"/>
</dbReference>
<feature type="compositionally biased region" description="Polar residues" evidence="1">
    <location>
        <begin position="168"/>
        <end position="180"/>
    </location>
</feature>
<dbReference type="PANTHER" id="PTHR42039">
    <property type="entry name" value="PUTATIVE (AFU_ORTHOLOGUE AFUA_3G02940)-RELATED"/>
    <property type="match status" value="1"/>
</dbReference>
<evidence type="ECO:0000313" key="4">
    <source>
        <dbReference type="Proteomes" id="UP001147733"/>
    </source>
</evidence>
<dbReference type="GO" id="GO:0005576">
    <property type="term" value="C:extracellular region"/>
    <property type="evidence" value="ECO:0007669"/>
    <property type="project" value="InterPro"/>
</dbReference>
<reference evidence="3" key="2">
    <citation type="journal article" date="2023" name="IMA Fungus">
        <title>Comparative genomic study of the Penicillium genus elucidates a diverse pangenome and 15 lateral gene transfer events.</title>
        <authorList>
            <person name="Petersen C."/>
            <person name="Sorensen T."/>
            <person name="Nielsen M.R."/>
            <person name="Sondergaard T.E."/>
            <person name="Sorensen J.L."/>
            <person name="Fitzpatrick D.A."/>
            <person name="Frisvad J.C."/>
            <person name="Nielsen K.L."/>
        </authorList>
    </citation>
    <scope>NUCLEOTIDE SEQUENCE</scope>
    <source>
        <strain evidence="3">IBT 23319</strain>
    </source>
</reference>
<evidence type="ECO:0000313" key="3">
    <source>
        <dbReference type="EMBL" id="KAJ5234784.1"/>
    </source>
</evidence>
<dbReference type="AlphaFoldDB" id="A0A9W9P3K5"/>
<feature type="compositionally biased region" description="Polar residues" evidence="1">
    <location>
        <begin position="305"/>
        <end position="317"/>
    </location>
</feature>
<name>A0A9W9P3K5_PENCI</name>
<dbReference type="OrthoDB" id="118256at2759"/>
<evidence type="ECO:0008006" key="5">
    <source>
        <dbReference type="Google" id="ProtNLM"/>
    </source>
</evidence>
<feature type="compositionally biased region" description="Polar residues" evidence="1">
    <location>
        <begin position="252"/>
        <end position="263"/>
    </location>
</feature>
<dbReference type="RefSeq" id="XP_056502284.1">
    <property type="nucleotide sequence ID" value="XM_056642872.1"/>
</dbReference>
<keyword evidence="2" id="KW-0732">Signal</keyword>
<keyword evidence="4" id="KW-1185">Reference proteome</keyword>
<feature type="compositionally biased region" description="Polar residues" evidence="1">
    <location>
        <begin position="231"/>
        <end position="242"/>
    </location>
</feature>
<dbReference type="InterPro" id="IPR038903">
    <property type="entry name" value="Allergen_Asp_f_4"/>
</dbReference>
<dbReference type="GO" id="GO:0019863">
    <property type="term" value="F:IgE binding"/>
    <property type="evidence" value="ECO:0007669"/>
    <property type="project" value="InterPro"/>
</dbReference>
<reference evidence="3" key="1">
    <citation type="submission" date="2022-11" db="EMBL/GenBank/DDBJ databases">
        <authorList>
            <person name="Petersen C."/>
        </authorList>
    </citation>
    <scope>NUCLEOTIDE SEQUENCE</scope>
    <source>
        <strain evidence="3">IBT 23319</strain>
    </source>
</reference>
<feature type="compositionally biased region" description="Low complexity" evidence="1">
    <location>
        <begin position="264"/>
        <end position="275"/>
    </location>
</feature>
<comment type="caution">
    <text evidence="3">The sequence shown here is derived from an EMBL/GenBank/DDBJ whole genome shotgun (WGS) entry which is preliminary data.</text>
</comment>
<dbReference type="EMBL" id="JAPQKT010000003">
    <property type="protein sequence ID" value="KAJ5234784.1"/>
    <property type="molecule type" value="Genomic_DNA"/>
</dbReference>
<protein>
    <recommendedName>
        <fullName evidence="5">Allergen Asp f 4</fullName>
    </recommendedName>
</protein>
<dbReference type="Pfam" id="PF25312">
    <property type="entry name" value="Allergen_Asp_f_4"/>
    <property type="match status" value="1"/>
</dbReference>
<accession>A0A9W9P3K5</accession>